<accession>A0A177DX52</accession>
<dbReference type="AlphaFoldDB" id="A0A177DX52"/>
<dbReference type="KEGG" id="aalt:CC77DRAFT_1016619"/>
<keyword evidence="3" id="KW-1185">Reference proteome</keyword>
<reference evidence="2 3" key="1">
    <citation type="submission" date="2016-05" db="EMBL/GenBank/DDBJ databases">
        <title>Comparative analysis of secretome profiles of manganese(II)-oxidizing ascomycete fungi.</title>
        <authorList>
            <consortium name="DOE Joint Genome Institute"/>
            <person name="Zeiner C.A."/>
            <person name="Purvine S.O."/>
            <person name="Zink E.M."/>
            <person name="Wu S."/>
            <person name="Pasa-Tolic L."/>
            <person name="Chaput D.L."/>
            <person name="Haridas S."/>
            <person name="Grigoriev I.V."/>
            <person name="Santelli C.M."/>
            <person name="Hansel C.M."/>
        </authorList>
    </citation>
    <scope>NUCLEOTIDE SEQUENCE [LARGE SCALE GENOMIC DNA]</scope>
    <source>
        <strain evidence="2 3">SRC1lrK2f</strain>
    </source>
</reference>
<dbReference type="GeneID" id="29109837"/>
<organism evidence="2 3">
    <name type="scientific">Alternaria alternata</name>
    <name type="common">Alternaria rot fungus</name>
    <name type="synonym">Torula alternata</name>
    <dbReference type="NCBI Taxonomy" id="5599"/>
    <lineage>
        <taxon>Eukaryota</taxon>
        <taxon>Fungi</taxon>
        <taxon>Dikarya</taxon>
        <taxon>Ascomycota</taxon>
        <taxon>Pezizomycotina</taxon>
        <taxon>Dothideomycetes</taxon>
        <taxon>Pleosporomycetidae</taxon>
        <taxon>Pleosporales</taxon>
        <taxon>Pleosporineae</taxon>
        <taxon>Pleosporaceae</taxon>
        <taxon>Alternaria</taxon>
        <taxon>Alternaria sect. Alternaria</taxon>
        <taxon>Alternaria alternata complex</taxon>
    </lineage>
</organism>
<evidence type="ECO:0000313" key="2">
    <source>
        <dbReference type="EMBL" id="OAG24237.1"/>
    </source>
</evidence>
<gene>
    <name evidence="2" type="ORF">CC77DRAFT_1016619</name>
</gene>
<evidence type="ECO:0000313" key="3">
    <source>
        <dbReference type="Proteomes" id="UP000077248"/>
    </source>
</evidence>
<protein>
    <recommendedName>
        <fullName evidence="4">Secreted protein</fullName>
    </recommendedName>
</protein>
<feature type="signal peptide" evidence="1">
    <location>
        <begin position="1"/>
        <end position="19"/>
    </location>
</feature>
<evidence type="ECO:0000256" key="1">
    <source>
        <dbReference type="SAM" id="SignalP"/>
    </source>
</evidence>
<dbReference type="EMBL" id="KV441471">
    <property type="protein sequence ID" value="OAG24237.1"/>
    <property type="molecule type" value="Genomic_DNA"/>
</dbReference>
<keyword evidence="1" id="KW-0732">Signal</keyword>
<dbReference type="RefSeq" id="XP_018389658.1">
    <property type="nucleotide sequence ID" value="XM_018524243.1"/>
</dbReference>
<evidence type="ECO:0008006" key="4">
    <source>
        <dbReference type="Google" id="ProtNLM"/>
    </source>
</evidence>
<sequence>MPTSCLLACLWSSSPTVLAMQLVMAACESHERLWNISPHTSTTPLHTPTERHGTFAVSSQCKRSDTHSLAATPC</sequence>
<feature type="chain" id="PRO_5008059883" description="Secreted protein" evidence="1">
    <location>
        <begin position="20"/>
        <end position="74"/>
    </location>
</feature>
<name>A0A177DX52_ALTAL</name>
<proteinExistence type="predicted"/>
<dbReference type="Proteomes" id="UP000077248">
    <property type="component" value="Unassembled WGS sequence"/>
</dbReference>
<dbReference type="VEuPathDB" id="FungiDB:CC77DRAFT_1016619"/>